<proteinExistence type="predicted"/>
<evidence type="ECO:0000313" key="2">
    <source>
        <dbReference type="Proteomes" id="UP000218327"/>
    </source>
</evidence>
<comment type="caution">
    <text evidence="1">The sequence shown here is derived from an EMBL/GenBank/DDBJ whole genome shotgun (WGS) entry which is preliminary data.</text>
</comment>
<evidence type="ECO:0000313" key="1">
    <source>
        <dbReference type="EMBL" id="PCJ18331.1"/>
    </source>
</evidence>
<gene>
    <name evidence="1" type="ORF">COA96_17075</name>
</gene>
<name>A0A2A5AGW5_9GAMM</name>
<reference evidence="2" key="1">
    <citation type="submission" date="2017-08" db="EMBL/GenBank/DDBJ databases">
        <title>A dynamic microbial community with high functional redundancy inhabits the cold, oxic subseafloor aquifer.</title>
        <authorList>
            <person name="Tully B.J."/>
            <person name="Wheat C.G."/>
            <person name="Glazer B.T."/>
            <person name="Huber J.A."/>
        </authorList>
    </citation>
    <scope>NUCLEOTIDE SEQUENCE [LARGE SCALE GENOMIC DNA]</scope>
</reference>
<accession>A0A2A5AGW5</accession>
<sequence length="94" mass="9907">MATYTTLPEATTAALSNLDYASSGSIPKAQACRDALNAMLLLTPKAVKKDGADVTMSPEQIEGQLTRVNQWLLSNDTQANGGGVKHLSLGNFRG</sequence>
<dbReference type="Proteomes" id="UP000218327">
    <property type="component" value="Unassembled WGS sequence"/>
</dbReference>
<protein>
    <submittedName>
        <fullName evidence="1">Uncharacterized protein</fullName>
    </submittedName>
</protein>
<dbReference type="EMBL" id="NVVJ01000101">
    <property type="protein sequence ID" value="PCJ18331.1"/>
    <property type="molecule type" value="Genomic_DNA"/>
</dbReference>
<organism evidence="1 2">
    <name type="scientific">SAR86 cluster bacterium</name>
    <dbReference type="NCBI Taxonomy" id="2030880"/>
    <lineage>
        <taxon>Bacteria</taxon>
        <taxon>Pseudomonadati</taxon>
        <taxon>Pseudomonadota</taxon>
        <taxon>Gammaproteobacteria</taxon>
        <taxon>SAR86 cluster</taxon>
    </lineage>
</organism>
<dbReference type="AlphaFoldDB" id="A0A2A5AGW5"/>